<dbReference type="Gene3D" id="3.20.20.70">
    <property type="entry name" value="Aldolase class I"/>
    <property type="match status" value="1"/>
</dbReference>
<gene>
    <name evidence="7" type="ORF">SBRCBS47491_003862</name>
</gene>
<dbReference type="Proteomes" id="UP001642406">
    <property type="component" value="Unassembled WGS sequence"/>
</dbReference>
<dbReference type="PIRSF" id="PIRSF000138">
    <property type="entry name" value="Al-hdrx_acd_dh"/>
    <property type="match status" value="1"/>
</dbReference>
<evidence type="ECO:0000259" key="6">
    <source>
        <dbReference type="PROSITE" id="PS51349"/>
    </source>
</evidence>
<dbReference type="InterPro" id="IPR008259">
    <property type="entry name" value="FMN_hydac_DH_AS"/>
</dbReference>
<evidence type="ECO:0000313" key="8">
    <source>
        <dbReference type="Proteomes" id="UP001642406"/>
    </source>
</evidence>
<dbReference type="EMBL" id="CAWUHC010000027">
    <property type="protein sequence ID" value="CAK7219485.1"/>
    <property type="molecule type" value="Genomic_DNA"/>
</dbReference>
<evidence type="ECO:0000313" key="7">
    <source>
        <dbReference type="EMBL" id="CAK7219485.1"/>
    </source>
</evidence>
<dbReference type="SUPFAM" id="SSF51395">
    <property type="entry name" value="FMN-linked oxidoreductases"/>
    <property type="match status" value="1"/>
</dbReference>
<proteinExistence type="inferred from homology"/>
<keyword evidence="4" id="KW-0560">Oxidoreductase</keyword>
<feature type="domain" description="FMN hydroxy acid dehydrogenase" evidence="6">
    <location>
        <begin position="1"/>
        <end position="380"/>
    </location>
</feature>
<dbReference type="InterPro" id="IPR013785">
    <property type="entry name" value="Aldolase_TIM"/>
</dbReference>
<dbReference type="InterPro" id="IPR000262">
    <property type="entry name" value="FMN-dep_DH"/>
</dbReference>
<dbReference type="CDD" id="cd02809">
    <property type="entry name" value="alpha_hydroxyacid_oxid_FMN"/>
    <property type="match status" value="1"/>
</dbReference>
<reference evidence="7 8" key="1">
    <citation type="submission" date="2024-01" db="EMBL/GenBank/DDBJ databases">
        <authorList>
            <person name="Allen C."/>
            <person name="Tagirdzhanova G."/>
        </authorList>
    </citation>
    <scope>NUCLEOTIDE SEQUENCE [LARGE SCALE GENOMIC DNA]</scope>
</reference>
<accession>A0ABP0BK78</accession>
<dbReference type="PROSITE" id="PS51349">
    <property type="entry name" value="FMN_HYDROXY_ACID_DH_2"/>
    <property type="match status" value="1"/>
</dbReference>
<name>A0ABP0BK78_9PEZI</name>
<evidence type="ECO:0000256" key="4">
    <source>
        <dbReference type="ARBA" id="ARBA00023002"/>
    </source>
</evidence>
<sequence>MDPNPIQTLADLERIALARVDKVTREYWVHGAGENITVRENASAFDRYRLRPRVLKDVSTIDMTTSVLPSTDASPALVANLPIGIAPSGWHKMAHVDGEAGTAAAAKAVGSVMGVSMGTIVGEAPRECCSPEAVRDAGGESVAFFQLYMFNDRILMADVLRRVEKAGYRAVLLTVDTPYVGKRISEIRNRPQLPNFLTTINFGTLLGTNHGPDEKEEKKKRIGSLHIDNSLVWEEIIPWLRATTSMQIWLKGISTAEDAALAVAHGADGIVVSNHGGRQLDLCVPTLDALPEIVAAVKGKVPVHLDGGVRRGEDVFRALALGADFVWVGRPALWGLAYDGQRGVELMLTILREELKLCMGLTGCASIKDISPACLRLVGSTAKL</sequence>
<comment type="cofactor">
    <cofactor evidence="1">
        <name>FMN</name>
        <dbReference type="ChEBI" id="CHEBI:58210"/>
    </cofactor>
</comment>
<dbReference type="InterPro" id="IPR012133">
    <property type="entry name" value="Alpha-hydoxy_acid_DH_FMN"/>
</dbReference>
<dbReference type="Pfam" id="PF01070">
    <property type="entry name" value="FMN_dh"/>
    <property type="match status" value="1"/>
</dbReference>
<keyword evidence="8" id="KW-1185">Reference proteome</keyword>
<evidence type="ECO:0000256" key="1">
    <source>
        <dbReference type="ARBA" id="ARBA00001917"/>
    </source>
</evidence>
<evidence type="ECO:0000256" key="5">
    <source>
        <dbReference type="ARBA" id="ARBA00024042"/>
    </source>
</evidence>
<comment type="caution">
    <text evidence="7">The sequence shown here is derived from an EMBL/GenBank/DDBJ whole genome shotgun (WGS) entry which is preliminary data.</text>
</comment>
<organism evidence="7 8">
    <name type="scientific">Sporothrix bragantina</name>
    <dbReference type="NCBI Taxonomy" id="671064"/>
    <lineage>
        <taxon>Eukaryota</taxon>
        <taxon>Fungi</taxon>
        <taxon>Dikarya</taxon>
        <taxon>Ascomycota</taxon>
        <taxon>Pezizomycotina</taxon>
        <taxon>Sordariomycetes</taxon>
        <taxon>Sordariomycetidae</taxon>
        <taxon>Ophiostomatales</taxon>
        <taxon>Ophiostomataceae</taxon>
        <taxon>Sporothrix</taxon>
    </lineage>
</organism>
<comment type="similarity">
    <text evidence="5">Belongs to the FMN-dependent alpha-hydroxy acid dehydrogenase family.</text>
</comment>
<evidence type="ECO:0000256" key="3">
    <source>
        <dbReference type="ARBA" id="ARBA00022643"/>
    </source>
</evidence>
<dbReference type="InterPro" id="IPR037396">
    <property type="entry name" value="FMN_HAD"/>
</dbReference>
<keyword evidence="3" id="KW-0288">FMN</keyword>
<evidence type="ECO:0000256" key="2">
    <source>
        <dbReference type="ARBA" id="ARBA00022630"/>
    </source>
</evidence>
<protein>
    <recommendedName>
        <fullName evidence="6">FMN hydroxy acid dehydrogenase domain-containing protein</fullName>
    </recommendedName>
</protein>
<dbReference type="PROSITE" id="PS00557">
    <property type="entry name" value="FMN_HYDROXY_ACID_DH_1"/>
    <property type="match status" value="1"/>
</dbReference>
<dbReference type="PANTHER" id="PTHR10578">
    <property type="entry name" value="S -2-HYDROXY-ACID OXIDASE-RELATED"/>
    <property type="match status" value="1"/>
</dbReference>
<dbReference type="PANTHER" id="PTHR10578:SF107">
    <property type="entry name" value="2-HYDROXYACID OXIDASE 1"/>
    <property type="match status" value="1"/>
</dbReference>
<keyword evidence="2" id="KW-0285">Flavoprotein</keyword>